<evidence type="ECO:0000256" key="3">
    <source>
        <dbReference type="ARBA" id="ARBA00023315"/>
    </source>
</evidence>
<dbReference type="GO" id="GO:0006654">
    <property type="term" value="P:phosphatidic acid biosynthetic process"/>
    <property type="evidence" value="ECO:0007669"/>
    <property type="project" value="TreeGrafter"/>
</dbReference>
<evidence type="ECO:0000256" key="4">
    <source>
        <dbReference type="RuleBase" id="RU361267"/>
    </source>
</evidence>
<keyword evidence="6" id="KW-1133">Transmembrane helix</keyword>
<keyword evidence="4" id="KW-0443">Lipid metabolism</keyword>
<dbReference type="Proteomes" id="UP000287166">
    <property type="component" value="Unassembled WGS sequence"/>
</dbReference>
<dbReference type="EMBL" id="BFAD01000002">
    <property type="protein sequence ID" value="GBE79788.1"/>
    <property type="molecule type" value="Genomic_DNA"/>
</dbReference>
<dbReference type="GO" id="GO:0016020">
    <property type="term" value="C:membrane"/>
    <property type="evidence" value="ECO:0007669"/>
    <property type="project" value="InterPro"/>
</dbReference>
<keyword evidence="6" id="KW-0812">Transmembrane</keyword>
<comment type="similarity">
    <text evidence="1 4">Belongs to the 1-acyl-sn-glycerol-3-phosphate acyltransferase family.</text>
</comment>
<keyword evidence="6" id="KW-0472">Membrane</keyword>
<dbReference type="InParanoid" id="A0A401GC68"/>
<organism evidence="8 9">
    <name type="scientific">Sparassis crispa</name>
    <dbReference type="NCBI Taxonomy" id="139825"/>
    <lineage>
        <taxon>Eukaryota</taxon>
        <taxon>Fungi</taxon>
        <taxon>Dikarya</taxon>
        <taxon>Basidiomycota</taxon>
        <taxon>Agaricomycotina</taxon>
        <taxon>Agaricomycetes</taxon>
        <taxon>Polyporales</taxon>
        <taxon>Sparassidaceae</taxon>
        <taxon>Sparassis</taxon>
    </lineage>
</organism>
<evidence type="ECO:0000256" key="5">
    <source>
        <dbReference type="SAM" id="MobiDB-lite"/>
    </source>
</evidence>
<dbReference type="PANTHER" id="PTHR10434:SF11">
    <property type="entry name" value="1-ACYL-SN-GLYCEROL-3-PHOSPHATE ACYLTRANSFERASE"/>
    <property type="match status" value="1"/>
</dbReference>
<dbReference type="GO" id="GO:0003841">
    <property type="term" value="F:1-acylglycerol-3-phosphate O-acyltransferase activity"/>
    <property type="evidence" value="ECO:0007669"/>
    <property type="project" value="UniProtKB-UniRule"/>
</dbReference>
<accession>A0A401GC68</accession>
<keyword evidence="4" id="KW-0594">Phospholipid biosynthesis</keyword>
<reference evidence="8 9" key="1">
    <citation type="journal article" date="2018" name="Sci. Rep.">
        <title>Genome sequence of the cauliflower mushroom Sparassis crispa (Hanabiratake) and its association with beneficial usage.</title>
        <authorList>
            <person name="Kiyama R."/>
            <person name="Furutani Y."/>
            <person name="Kawaguchi K."/>
            <person name="Nakanishi T."/>
        </authorList>
    </citation>
    <scope>NUCLEOTIDE SEQUENCE [LARGE SCALE GENOMIC DNA]</scope>
</reference>
<evidence type="ECO:0000313" key="9">
    <source>
        <dbReference type="Proteomes" id="UP000287166"/>
    </source>
</evidence>
<dbReference type="PANTHER" id="PTHR10434">
    <property type="entry name" value="1-ACYL-SN-GLYCEROL-3-PHOSPHATE ACYLTRANSFERASE"/>
    <property type="match status" value="1"/>
</dbReference>
<keyword evidence="3 4" id="KW-0012">Acyltransferase</keyword>
<feature type="transmembrane region" description="Helical" evidence="6">
    <location>
        <begin position="102"/>
        <end position="127"/>
    </location>
</feature>
<feature type="domain" description="Phospholipid/glycerol acyltransferase" evidence="7">
    <location>
        <begin position="169"/>
        <end position="286"/>
    </location>
</feature>
<dbReference type="RefSeq" id="XP_027610701.1">
    <property type="nucleotide sequence ID" value="XM_027754900.1"/>
</dbReference>
<keyword evidence="4" id="KW-1208">Phospholipid metabolism</keyword>
<dbReference type="GeneID" id="38776705"/>
<dbReference type="SUPFAM" id="SSF69593">
    <property type="entry name" value="Glycerol-3-phosphate (1)-acyltransferase"/>
    <property type="match status" value="1"/>
</dbReference>
<dbReference type="Pfam" id="PF01553">
    <property type="entry name" value="Acyltransferase"/>
    <property type="match status" value="1"/>
</dbReference>
<protein>
    <recommendedName>
        <fullName evidence="4">1-acyl-sn-glycerol-3-phosphate acyltransferase</fullName>
        <ecNumber evidence="4">2.3.1.51</ecNumber>
    </recommendedName>
</protein>
<keyword evidence="4" id="KW-0444">Lipid biosynthesis</keyword>
<evidence type="ECO:0000256" key="2">
    <source>
        <dbReference type="ARBA" id="ARBA00022679"/>
    </source>
</evidence>
<sequence>MRLVWTGRLDRTIAFSRESSSADGALKRTARRASRSRARSFILLHLLIAVLVTVIHDDQHLCSSLCSTAMSFVTCVVKPAAYVSLPLFALHTLSKSSAIARYYVRIALFLSTLSVCSVWGILAALGLSVVGRRLDTSWVVARSFYYLCNRAVGIRFIVEGGEHLETRPAVLVGNHQSMLDILYIGRIFPRRASIMAKKSLQWVPLLGQFMTLSGAVFIDRGNNAKAVRSLTAAGEIIHARHSSLWVFPEGTRSMREYHDMLPLKKGAFHTAVQAGVPIIPVVCENYWRLYHKGVFESGTLKVRVLPPISTEGLTAADVSALAVHVRELMIVALREISVPAASDKKAEPSSASEPSLATAPSEESEPHHVEPAESSVISSHPVEPTDHPEPESQSQSHSRAESRAESYASEETSASLVGSRIDGSETGTETEEDDGMVLVGHPSSGST</sequence>
<feature type="transmembrane region" description="Helical" evidence="6">
    <location>
        <begin position="38"/>
        <end position="56"/>
    </location>
</feature>
<dbReference type="FunCoup" id="A0A401GC68">
    <property type="interactions" value="193"/>
</dbReference>
<evidence type="ECO:0000259" key="7">
    <source>
        <dbReference type="SMART" id="SM00563"/>
    </source>
</evidence>
<dbReference type="OrthoDB" id="202234at2759"/>
<dbReference type="GO" id="GO:0005783">
    <property type="term" value="C:endoplasmic reticulum"/>
    <property type="evidence" value="ECO:0007669"/>
    <property type="project" value="TreeGrafter"/>
</dbReference>
<name>A0A401GC68_9APHY</name>
<dbReference type="CDD" id="cd07989">
    <property type="entry name" value="LPLAT_AGPAT-like"/>
    <property type="match status" value="1"/>
</dbReference>
<feature type="region of interest" description="Disordered" evidence="5">
    <location>
        <begin position="340"/>
        <end position="447"/>
    </location>
</feature>
<keyword evidence="2 4" id="KW-0808">Transferase</keyword>
<dbReference type="AlphaFoldDB" id="A0A401GC68"/>
<dbReference type="SMART" id="SM00563">
    <property type="entry name" value="PlsC"/>
    <property type="match status" value="1"/>
</dbReference>
<feature type="compositionally biased region" description="Low complexity" evidence="5">
    <location>
        <begin position="348"/>
        <end position="361"/>
    </location>
</feature>
<gene>
    <name evidence="8" type="ORF">SCP_0209890</name>
</gene>
<dbReference type="EC" id="2.3.1.51" evidence="4"/>
<dbReference type="NCBIfam" id="TIGR00530">
    <property type="entry name" value="AGP_acyltrn"/>
    <property type="match status" value="1"/>
</dbReference>
<dbReference type="InterPro" id="IPR002123">
    <property type="entry name" value="Plipid/glycerol_acylTrfase"/>
</dbReference>
<keyword evidence="9" id="KW-1185">Reference proteome</keyword>
<proteinExistence type="inferred from homology"/>
<dbReference type="InterPro" id="IPR004552">
    <property type="entry name" value="AGP_acyltrans"/>
</dbReference>
<evidence type="ECO:0000256" key="6">
    <source>
        <dbReference type="SAM" id="Phobius"/>
    </source>
</evidence>
<feature type="transmembrane region" description="Helical" evidence="6">
    <location>
        <begin position="68"/>
        <end position="90"/>
    </location>
</feature>
<evidence type="ECO:0000313" key="8">
    <source>
        <dbReference type="EMBL" id="GBE79788.1"/>
    </source>
</evidence>
<feature type="compositionally biased region" description="Low complexity" evidence="5">
    <location>
        <begin position="405"/>
        <end position="415"/>
    </location>
</feature>
<comment type="catalytic activity">
    <reaction evidence="4">
        <text>a 1-acyl-sn-glycero-3-phosphate + an acyl-CoA = a 1,2-diacyl-sn-glycero-3-phosphate + CoA</text>
        <dbReference type="Rhea" id="RHEA:19709"/>
        <dbReference type="ChEBI" id="CHEBI:57287"/>
        <dbReference type="ChEBI" id="CHEBI:57970"/>
        <dbReference type="ChEBI" id="CHEBI:58342"/>
        <dbReference type="ChEBI" id="CHEBI:58608"/>
        <dbReference type="EC" id="2.3.1.51"/>
    </reaction>
</comment>
<dbReference type="STRING" id="139825.A0A401GC68"/>
<evidence type="ECO:0000256" key="1">
    <source>
        <dbReference type="ARBA" id="ARBA00008655"/>
    </source>
</evidence>
<comment type="domain">
    <text evidence="4">The HXXXXD motif is essential for acyltransferase activity and may constitute the binding site for the phosphate moiety of the glycerol-3-phosphate.</text>
</comment>
<comment type="caution">
    <text evidence="8">The sequence shown here is derived from an EMBL/GenBank/DDBJ whole genome shotgun (WGS) entry which is preliminary data.</text>
</comment>